<proteinExistence type="inferred from homology"/>
<evidence type="ECO:0000313" key="7">
    <source>
        <dbReference type="EMBL" id="MDQ0360775.1"/>
    </source>
</evidence>
<evidence type="ECO:0000259" key="5">
    <source>
        <dbReference type="Pfam" id="PF04542"/>
    </source>
</evidence>
<dbReference type="InterPro" id="IPR007627">
    <property type="entry name" value="RNA_pol_sigma70_r2"/>
</dbReference>
<accession>A0ABU0E1M1</accession>
<dbReference type="InterPro" id="IPR013249">
    <property type="entry name" value="RNA_pol_sigma70_r4_t2"/>
</dbReference>
<protein>
    <submittedName>
        <fullName evidence="7">RNA polymerase sigma factor (Sigma-70 family)</fullName>
    </submittedName>
</protein>
<keyword evidence="8" id="KW-1185">Reference proteome</keyword>
<dbReference type="InterPro" id="IPR039425">
    <property type="entry name" value="RNA_pol_sigma-70-like"/>
</dbReference>
<sequence length="430" mass="49342">MKEHKRIDSEYVIRYQKNPNDLDAFNQIFNFYNHGLYYFSYSYLKNRDDAEEVVQETFIKIVKNIHSLRDPDSFHTWLFKICYSNIMLHYRKEVRYQNMDDVINMNDIQDAKKSQKTVYKEKELLHAVEDTIEELNERFKSVAVLYYLDEMKIAEISKILEIPEGTVKTRLMKVRGMLKERLGEKGISPNAYLSIGFTPLVIQAFQELSKAQEMSAVQSQIILEKVHEVMIPLGMAGTVSGSVATASTSISKKAIISIAAALATTAATYTLLKPTNIIDEIAYFDDPTDKLVEVQVLLNESVDKSDIQVKRDNEVIDVEMSDKRIQFNAEENGTYSIQVKNNSKEIEISNIDRNAPIAELKEYYKDYILLSIDDDIAGINYETSYAEYKGEKYPINDDGKILGSFDTAVKVYLYDNVGNYSEYTITINKG</sequence>
<evidence type="ECO:0000313" key="8">
    <source>
        <dbReference type="Proteomes" id="UP001230220"/>
    </source>
</evidence>
<dbReference type="InterPro" id="IPR013324">
    <property type="entry name" value="RNA_pol_sigma_r3/r4-like"/>
</dbReference>
<dbReference type="Gene3D" id="1.10.1740.10">
    <property type="match status" value="1"/>
</dbReference>
<comment type="caution">
    <text evidence="7">The sequence shown here is derived from an EMBL/GenBank/DDBJ whole genome shotgun (WGS) entry which is preliminary data.</text>
</comment>
<dbReference type="EMBL" id="JAUSUR010000002">
    <property type="protein sequence ID" value="MDQ0360775.1"/>
    <property type="molecule type" value="Genomic_DNA"/>
</dbReference>
<organism evidence="7 8">
    <name type="scientific">Breznakia pachnodae</name>
    <dbReference type="NCBI Taxonomy" id="265178"/>
    <lineage>
        <taxon>Bacteria</taxon>
        <taxon>Bacillati</taxon>
        <taxon>Bacillota</taxon>
        <taxon>Erysipelotrichia</taxon>
        <taxon>Erysipelotrichales</taxon>
        <taxon>Erysipelotrichaceae</taxon>
        <taxon>Breznakia</taxon>
    </lineage>
</organism>
<dbReference type="RefSeq" id="WP_307406928.1">
    <property type="nucleotide sequence ID" value="NZ_JAUSUR010000002.1"/>
</dbReference>
<reference evidence="7 8" key="1">
    <citation type="submission" date="2023-07" db="EMBL/GenBank/DDBJ databases">
        <title>Genomic Encyclopedia of Type Strains, Phase IV (KMG-IV): sequencing the most valuable type-strain genomes for metagenomic binning, comparative biology and taxonomic classification.</title>
        <authorList>
            <person name="Goeker M."/>
        </authorList>
    </citation>
    <scope>NUCLEOTIDE SEQUENCE [LARGE SCALE GENOMIC DNA]</scope>
    <source>
        <strain evidence="7 8">DSM 16784</strain>
    </source>
</reference>
<dbReference type="SUPFAM" id="SSF88946">
    <property type="entry name" value="Sigma2 domain of RNA polymerase sigma factors"/>
    <property type="match status" value="1"/>
</dbReference>
<feature type="domain" description="RNA polymerase sigma factor 70 region 4 type 2" evidence="6">
    <location>
        <begin position="126"/>
        <end position="175"/>
    </location>
</feature>
<name>A0ABU0E1M1_9FIRM</name>
<dbReference type="InterPro" id="IPR013325">
    <property type="entry name" value="RNA_pol_sigma_r2"/>
</dbReference>
<keyword evidence="2" id="KW-0805">Transcription regulation</keyword>
<dbReference type="InterPro" id="IPR014284">
    <property type="entry name" value="RNA_pol_sigma-70_dom"/>
</dbReference>
<dbReference type="PANTHER" id="PTHR43133">
    <property type="entry name" value="RNA POLYMERASE ECF-TYPE SIGMA FACTO"/>
    <property type="match status" value="1"/>
</dbReference>
<keyword evidence="3" id="KW-0731">Sigma factor</keyword>
<dbReference type="CDD" id="cd06171">
    <property type="entry name" value="Sigma70_r4"/>
    <property type="match status" value="1"/>
</dbReference>
<comment type="similarity">
    <text evidence="1">Belongs to the sigma-70 factor family. ECF subfamily.</text>
</comment>
<dbReference type="InterPro" id="IPR036388">
    <property type="entry name" value="WH-like_DNA-bd_sf"/>
</dbReference>
<dbReference type="PANTHER" id="PTHR43133:SF51">
    <property type="entry name" value="RNA POLYMERASE SIGMA FACTOR"/>
    <property type="match status" value="1"/>
</dbReference>
<dbReference type="Pfam" id="PF04542">
    <property type="entry name" value="Sigma70_r2"/>
    <property type="match status" value="1"/>
</dbReference>
<dbReference type="Pfam" id="PF08281">
    <property type="entry name" value="Sigma70_r4_2"/>
    <property type="match status" value="1"/>
</dbReference>
<dbReference type="Gene3D" id="1.10.10.10">
    <property type="entry name" value="Winged helix-like DNA-binding domain superfamily/Winged helix DNA-binding domain"/>
    <property type="match status" value="1"/>
</dbReference>
<dbReference type="NCBIfam" id="TIGR02937">
    <property type="entry name" value="sigma70-ECF"/>
    <property type="match status" value="1"/>
</dbReference>
<evidence type="ECO:0000256" key="2">
    <source>
        <dbReference type="ARBA" id="ARBA00023015"/>
    </source>
</evidence>
<evidence type="ECO:0000256" key="3">
    <source>
        <dbReference type="ARBA" id="ARBA00023082"/>
    </source>
</evidence>
<dbReference type="Proteomes" id="UP001230220">
    <property type="component" value="Unassembled WGS sequence"/>
</dbReference>
<evidence type="ECO:0000256" key="4">
    <source>
        <dbReference type="ARBA" id="ARBA00023163"/>
    </source>
</evidence>
<evidence type="ECO:0000259" key="6">
    <source>
        <dbReference type="Pfam" id="PF08281"/>
    </source>
</evidence>
<feature type="domain" description="RNA polymerase sigma-70 region 2" evidence="5">
    <location>
        <begin position="36"/>
        <end position="95"/>
    </location>
</feature>
<gene>
    <name evidence="7" type="ORF">J2S15_001520</name>
</gene>
<evidence type="ECO:0000256" key="1">
    <source>
        <dbReference type="ARBA" id="ARBA00010641"/>
    </source>
</evidence>
<dbReference type="SUPFAM" id="SSF88659">
    <property type="entry name" value="Sigma3 and sigma4 domains of RNA polymerase sigma factors"/>
    <property type="match status" value="1"/>
</dbReference>
<keyword evidence="4" id="KW-0804">Transcription</keyword>